<dbReference type="InterPro" id="IPR036938">
    <property type="entry name" value="PAP2/HPO_sf"/>
</dbReference>
<reference evidence="3 4" key="2">
    <citation type="submission" date="2014-05" db="EMBL/GenBank/DDBJ databases">
        <title>Genome sequence of the 3-chlorobenzoate degrading bacterium Pseudomonas knackmussii B13 shows multiple evidence for horizontal gene transfer.</title>
        <authorList>
            <person name="Miyazaki R."/>
            <person name="Bertelli C."/>
            <person name="Falquet L."/>
            <person name="Robinson-Rechavi M."/>
            <person name="Gharib W."/>
            <person name="Roy S."/>
            <person name="Van der Meer J.R."/>
        </authorList>
    </citation>
    <scope>NUCLEOTIDE SEQUENCE [LARGE SCALE GENOMIC DNA]</scope>
    <source>
        <strain evidence="3 4">B13</strain>
    </source>
</reference>
<feature type="domain" description="Phosphatidic acid phosphatase type 2/haloperoxidase" evidence="2">
    <location>
        <begin position="154"/>
        <end position="231"/>
    </location>
</feature>
<evidence type="ECO:0000256" key="1">
    <source>
        <dbReference type="SAM" id="Phobius"/>
    </source>
</evidence>
<dbReference type="EMBL" id="HG322950">
    <property type="protein sequence ID" value="CDF86846.1"/>
    <property type="molecule type" value="Genomic_DNA"/>
</dbReference>
<keyword evidence="4" id="KW-1185">Reference proteome</keyword>
<protein>
    <recommendedName>
        <fullName evidence="2">Phosphatidic acid phosphatase type 2/haloperoxidase domain-containing protein</fullName>
    </recommendedName>
</protein>
<keyword evidence="1" id="KW-1133">Transmembrane helix</keyword>
<feature type="transmembrane region" description="Helical" evidence="1">
    <location>
        <begin position="96"/>
        <end position="117"/>
    </location>
</feature>
<dbReference type="PATRIC" id="fig|1301098.3.peg.5514"/>
<organism evidence="3 4">
    <name type="scientific">Pseudomonas knackmussii (strain DSM 6978 / CCUG 54928 / LMG 23759 / B13)</name>
    <dbReference type="NCBI Taxonomy" id="1301098"/>
    <lineage>
        <taxon>Bacteria</taxon>
        <taxon>Pseudomonadati</taxon>
        <taxon>Pseudomonadota</taxon>
        <taxon>Gammaproteobacteria</taxon>
        <taxon>Pseudomonadales</taxon>
        <taxon>Pseudomonadaceae</taxon>
        <taxon>Pseudomonas</taxon>
    </lineage>
</organism>
<dbReference type="STRING" id="1301098.PKB_5536"/>
<reference evidence="3 4" key="1">
    <citation type="submission" date="2013-03" db="EMBL/GenBank/DDBJ databases">
        <authorList>
            <person name="Linke B."/>
        </authorList>
    </citation>
    <scope>NUCLEOTIDE SEQUENCE [LARGE SCALE GENOMIC DNA]</scope>
    <source>
        <strain evidence="3 4">B13</strain>
    </source>
</reference>
<accession>A0A024HPP2</accession>
<dbReference type="HOGENOM" id="CLU_102925_0_0_6"/>
<dbReference type="OrthoDB" id="8477781at2"/>
<feature type="transmembrane region" description="Helical" evidence="1">
    <location>
        <begin position="171"/>
        <end position="200"/>
    </location>
</feature>
<keyword evidence="1" id="KW-0812">Transmembrane</keyword>
<proteinExistence type="predicted"/>
<evidence type="ECO:0000259" key="2">
    <source>
        <dbReference type="Pfam" id="PF01569"/>
    </source>
</evidence>
<dbReference type="RefSeq" id="WP_043256251.1">
    <property type="nucleotide sequence ID" value="NZ_HG322950.1"/>
</dbReference>
<dbReference type="eggNOG" id="COG0671">
    <property type="taxonomic scope" value="Bacteria"/>
</dbReference>
<sequence length="266" mass="29620">MEKASPFQATWSWRAFIACHLLALVLLLLWLWAPTRAAIDLFDYSLFHALNAPLATNDTWRDIFAVASTRPFDALVGLLLLGLLIRGDWIFKATQVRAASFGLIATMLVLVVVRVLYAKLAHHMDWQHDSISTFAPDAVHLAQYFPSWNGTFHEIKDQSARSFPGDHASVLLAWALFLTLFARTALQWVVIWGLALLLMLPRLVAGAHWGQDDYIGGVQMALVALAWSCFTPFVAWASGGLIRLTDPLFDLLAKIPLLNRLSVVSA</sequence>
<dbReference type="InterPro" id="IPR000326">
    <property type="entry name" value="PAP2/HPO"/>
</dbReference>
<dbReference type="KEGG" id="pkc:PKB_5536"/>
<dbReference type="SUPFAM" id="SSF48317">
    <property type="entry name" value="Acid phosphatase/Vanadium-dependent haloperoxidase"/>
    <property type="match status" value="1"/>
</dbReference>
<evidence type="ECO:0000313" key="3">
    <source>
        <dbReference type="EMBL" id="CDF86846.1"/>
    </source>
</evidence>
<name>A0A024HPP2_PSEKB</name>
<gene>
    <name evidence="3" type="ORF">PKB_5536</name>
</gene>
<feature type="transmembrane region" description="Helical" evidence="1">
    <location>
        <begin position="63"/>
        <end position="84"/>
    </location>
</feature>
<keyword evidence="1" id="KW-0472">Membrane</keyword>
<dbReference type="Proteomes" id="UP000025241">
    <property type="component" value="Chromosome I"/>
</dbReference>
<evidence type="ECO:0000313" key="4">
    <source>
        <dbReference type="Proteomes" id="UP000025241"/>
    </source>
</evidence>
<dbReference type="Pfam" id="PF01569">
    <property type="entry name" value="PAP2"/>
    <property type="match status" value="1"/>
</dbReference>
<feature type="transmembrane region" description="Helical" evidence="1">
    <location>
        <begin position="221"/>
        <end position="242"/>
    </location>
</feature>
<dbReference type="AlphaFoldDB" id="A0A024HPP2"/>